<protein>
    <submittedName>
        <fullName evidence="1">Uncharacterized protein</fullName>
    </submittedName>
</protein>
<dbReference type="Proteomes" id="UP000199469">
    <property type="component" value="Unassembled WGS sequence"/>
</dbReference>
<evidence type="ECO:0000313" key="1">
    <source>
        <dbReference type="EMBL" id="SEW43286.1"/>
    </source>
</evidence>
<accession>A0A1I0RPS5</accession>
<dbReference type="EMBL" id="FOIU01000002">
    <property type="protein sequence ID" value="SEW43286.1"/>
    <property type="molecule type" value="Genomic_DNA"/>
</dbReference>
<sequence length="47" mass="5606">MTNYFFIFKRFLLFLDLQKLLNVSTPLNMTRVDHIDKIKLLALVMSC</sequence>
<keyword evidence="2" id="KW-1185">Reference proteome</keyword>
<evidence type="ECO:0000313" key="2">
    <source>
        <dbReference type="Proteomes" id="UP000199469"/>
    </source>
</evidence>
<proteinExistence type="predicted"/>
<reference evidence="2" key="1">
    <citation type="submission" date="2016-10" db="EMBL/GenBank/DDBJ databases">
        <authorList>
            <person name="Varghese N."/>
            <person name="Submissions S."/>
        </authorList>
    </citation>
    <scope>NUCLEOTIDE SEQUENCE [LARGE SCALE GENOMIC DNA]</scope>
    <source>
        <strain evidence="2">DSM 17724</strain>
    </source>
</reference>
<gene>
    <name evidence="1" type="ORF">SAMN05421841_3048</name>
</gene>
<dbReference type="AlphaFoldDB" id="A0A1I0RPS5"/>
<organism evidence="1 2">
    <name type="scientific">Chryseobacterium wanjuense</name>
    <dbReference type="NCBI Taxonomy" id="356305"/>
    <lineage>
        <taxon>Bacteria</taxon>
        <taxon>Pseudomonadati</taxon>
        <taxon>Bacteroidota</taxon>
        <taxon>Flavobacteriia</taxon>
        <taxon>Flavobacteriales</taxon>
        <taxon>Weeksellaceae</taxon>
        <taxon>Chryseobacterium group</taxon>
        <taxon>Chryseobacterium</taxon>
    </lineage>
</organism>
<name>A0A1I0RPS5_9FLAO</name>